<dbReference type="EMBL" id="BQNB010015842">
    <property type="protein sequence ID" value="GJT44766.1"/>
    <property type="molecule type" value="Genomic_DNA"/>
</dbReference>
<dbReference type="Proteomes" id="UP001151760">
    <property type="component" value="Unassembled WGS sequence"/>
</dbReference>
<proteinExistence type="predicted"/>
<reference evidence="1" key="2">
    <citation type="submission" date="2022-01" db="EMBL/GenBank/DDBJ databases">
        <authorList>
            <person name="Yamashiro T."/>
            <person name="Shiraishi A."/>
            <person name="Satake H."/>
            <person name="Nakayama K."/>
        </authorList>
    </citation>
    <scope>NUCLEOTIDE SEQUENCE</scope>
</reference>
<accession>A0ABQ5E006</accession>
<reference evidence="1" key="1">
    <citation type="journal article" date="2022" name="Int. J. Mol. Sci.">
        <title>Draft Genome of Tanacetum Coccineum: Genomic Comparison of Closely Related Tanacetum-Family Plants.</title>
        <authorList>
            <person name="Yamashiro T."/>
            <person name="Shiraishi A."/>
            <person name="Nakayama K."/>
            <person name="Satake H."/>
        </authorList>
    </citation>
    <scope>NUCLEOTIDE SEQUENCE</scope>
</reference>
<keyword evidence="2" id="KW-1185">Reference proteome</keyword>
<evidence type="ECO:0000313" key="1">
    <source>
        <dbReference type="EMBL" id="GJT44766.1"/>
    </source>
</evidence>
<comment type="caution">
    <text evidence="1">The sequence shown here is derived from an EMBL/GenBank/DDBJ whole genome shotgun (WGS) entry which is preliminary data.</text>
</comment>
<gene>
    <name evidence="1" type="ORF">Tco_0953481</name>
</gene>
<organism evidence="1 2">
    <name type="scientific">Tanacetum coccineum</name>
    <dbReference type="NCBI Taxonomy" id="301880"/>
    <lineage>
        <taxon>Eukaryota</taxon>
        <taxon>Viridiplantae</taxon>
        <taxon>Streptophyta</taxon>
        <taxon>Embryophyta</taxon>
        <taxon>Tracheophyta</taxon>
        <taxon>Spermatophyta</taxon>
        <taxon>Magnoliopsida</taxon>
        <taxon>eudicotyledons</taxon>
        <taxon>Gunneridae</taxon>
        <taxon>Pentapetalae</taxon>
        <taxon>asterids</taxon>
        <taxon>campanulids</taxon>
        <taxon>Asterales</taxon>
        <taxon>Asteraceae</taxon>
        <taxon>Asteroideae</taxon>
        <taxon>Anthemideae</taxon>
        <taxon>Anthemidinae</taxon>
        <taxon>Tanacetum</taxon>
    </lineage>
</organism>
<protein>
    <submittedName>
        <fullName evidence="1">Uncharacterized protein</fullName>
    </submittedName>
</protein>
<name>A0ABQ5E006_9ASTR</name>
<evidence type="ECO:0000313" key="2">
    <source>
        <dbReference type="Proteomes" id="UP001151760"/>
    </source>
</evidence>
<sequence length="183" mass="20755">MQYGMMRKPPRGGLVVKGLASVTLKGVRSQVQFLLDNTPYHANKEDKQCEKDRCELLGTPSPYQEPPICKIRKFEVIKYSFGPGEKYIAIKEREHDDWTTTKEDACHAYQEIFRIMDEGWTLLNENMTLVEYLYSGILCVVVMLNQDQSVETASGKLVTPSESHSDDVWKFVTSSGSAVIKVP</sequence>